<dbReference type="PANTHER" id="PTHR33705">
    <property type="entry name" value="PHOSPHOCARRIER PROTEIN HPR"/>
    <property type="match status" value="1"/>
</dbReference>
<accession>A0A1J4QDI9</accession>
<protein>
    <submittedName>
        <fullName evidence="6">Phosphate ABC transporter permease</fullName>
    </submittedName>
</protein>
<comment type="similarity">
    <text evidence="2">Belongs to the HPr family.</text>
</comment>
<dbReference type="GO" id="GO:0009401">
    <property type="term" value="P:phosphoenolpyruvate-dependent sugar phosphotransferase system"/>
    <property type="evidence" value="ECO:0007669"/>
    <property type="project" value="UniProtKB-KW"/>
</dbReference>
<comment type="subcellular location">
    <subcellularLocation>
        <location evidence="1">Cytoplasm</location>
    </subcellularLocation>
</comment>
<dbReference type="OrthoDB" id="9798965at2"/>
<dbReference type="GO" id="GO:0005737">
    <property type="term" value="C:cytoplasm"/>
    <property type="evidence" value="ECO:0007669"/>
    <property type="project" value="UniProtKB-SubCell"/>
</dbReference>
<evidence type="ECO:0000313" key="7">
    <source>
        <dbReference type="Proteomes" id="UP000243073"/>
    </source>
</evidence>
<dbReference type="NCBIfam" id="TIGR01003">
    <property type="entry name" value="PTS_HPr_family"/>
    <property type="match status" value="1"/>
</dbReference>
<dbReference type="InterPro" id="IPR050399">
    <property type="entry name" value="HPr"/>
</dbReference>
<sequence length="91" mass="9884">MPKIERDLEIVNKLGLHARAAIQLVQLTQQFDATVTVCNQEKQAPANSVMGLLMLETAQGHAIRVVAEGPDAEAAMNAVSRLVADRFNESE</sequence>
<dbReference type="Gene3D" id="3.30.1340.10">
    <property type="entry name" value="HPr-like"/>
    <property type="match status" value="1"/>
</dbReference>
<gene>
    <name evidence="6" type="ORF">BFR47_13395</name>
</gene>
<evidence type="ECO:0000259" key="5">
    <source>
        <dbReference type="PROSITE" id="PS51350"/>
    </source>
</evidence>
<evidence type="ECO:0000256" key="2">
    <source>
        <dbReference type="ARBA" id="ARBA00010736"/>
    </source>
</evidence>
<dbReference type="SUPFAM" id="SSF55594">
    <property type="entry name" value="HPr-like"/>
    <property type="match status" value="1"/>
</dbReference>
<dbReference type="Proteomes" id="UP000243073">
    <property type="component" value="Unassembled WGS sequence"/>
</dbReference>
<keyword evidence="3" id="KW-0963">Cytoplasm</keyword>
<evidence type="ECO:0000313" key="6">
    <source>
        <dbReference type="EMBL" id="OIN10253.1"/>
    </source>
</evidence>
<evidence type="ECO:0000256" key="1">
    <source>
        <dbReference type="ARBA" id="ARBA00004496"/>
    </source>
</evidence>
<dbReference type="PRINTS" id="PR00107">
    <property type="entry name" value="PHOSPHOCPHPR"/>
</dbReference>
<comment type="caution">
    <text evidence="6">The sequence shown here is derived from an EMBL/GenBank/DDBJ whole genome shotgun (WGS) entry which is preliminary data.</text>
</comment>
<dbReference type="AlphaFoldDB" id="A0A1J4QDI9"/>
<dbReference type="RefSeq" id="WP_071472491.1">
    <property type="nucleotide sequence ID" value="NZ_MDKE01000017.1"/>
</dbReference>
<proteinExistence type="inferred from homology"/>
<keyword evidence="7" id="KW-1185">Reference proteome</keyword>
<dbReference type="PANTHER" id="PTHR33705:SF2">
    <property type="entry name" value="PHOSPHOCARRIER PROTEIN NPR"/>
    <property type="match status" value="1"/>
</dbReference>
<evidence type="ECO:0000256" key="4">
    <source>
        <dbReference type="ARBA" id="ARBA00022683"/>
    </source>
</evidence>
<feature type="domain" description="HPr" evidence="5">
    <location>
        <begin position="3"/>
        <end position="90"/>
    </location>
</feature>
<reference evidence="6 7" key="1">
    <citation type="submission" date="2016-07" db="EMBL/GenBank/DDBJ databases">
        <title>Draft Genome Sequence of Oceanisphaera psychrotolerans, isolated from coastal sediment samples.</title>
        <authorList>
            <person name="Zhuo S."/>
            <person name="Ruan Z."/>
        </authorList>
    </citation>
    <scope>NUCLEOTIDE SEQUENCE [LARGE SCALE GENOMIC DNA]</scope>
    <source>
        <strain evidence="6 7">LAM-WHM-ZC</strain>
    </source>
</reference>
<dbReference type="Pfam" id="PF00381">
    <property type="entry name" value="PTS-HPr"/>
    <property type="match status" value="1"/>
</dbReference>
<evidence type="ECO:0000256" key="3">
    <source>
        <dbReference type="ARBA" id="ARBA00022490"/>
    </source>
</evidence>
<dbReference type="InterPro" id="IPR000032">
    <property type="entry name" value="HPr-like"/>
</dbReference>
<organism evidence="6 7">
    <name type="scientific">Oceanisphaera psychrotolerans</name>
    <dbReference type="NCBI Taxonomy" id="1414654"/>
    <lineage>
        <taxon>Bacteria</taxon>
        <taxon>Pseudomonadati</taxon>
        <taxon>Pseudomonadota</taxon>
        <taxon>Gammaproteobacteria</taxon>
        <taxon>Aeromonadales</taxon>
        <taxon>Aeromonadaceae</taxon>
        <taxon>Oceanisphaera</taxon>
    </lineage>
</organism>
<dbReference type="EMBL" id="MDKE01000017">
    <property type="protein sequence ID" value="OIN10253.1"/>
    <property type="molecule type" value="Genomic_DNA"/>
</dbReference>
<dbReference type="PROSITE" id="PS51350">
    <property type="entry name" value="PTS_HPR_DOM"/>
    <property type="match status" value="1"/>
</dbReference>
<keyword evidence="4" id="KW-0598">Phosphotransferase system</keyword>
<name>A0A1J4QDI9_9GAMM</name>
<dbReference type="STRING" id="1414654.BFR47_13395"/>
<dbReference type="InterPro" id="IPR035895">
    <property type="entry name" value="HPr-like_sf"/>
</dbReference>